<dbReference type="InterPro" id="IPR029058">
    <property type="entry name" value="AB_hydrolase_fold"/>
</dbReference>
<feature type="compositionally biased region" description="Polar residues" evidence="2">
    <location>
        <begin position="293"/>
        <end position="302"/>
    </location>
</feature>
<sequence length="718" mass="77994">MLSASSCFGPLRRQAQDAAASAAVQKLSMSTSAEGWTKGAPKSESGASRSANESEAFAAGDNSLTRVSVPIAKSASNNPRAKVPAALESSAPSLMLSVTHTHSSALTMPHSATNFDEDEDDLLPSVRFLVPSTLDSDATPESTNMRSQRDDGNEDVHDPEEADDGTPPWSNYAVPREDKLLPWKQKCSLHNVLCKAGVCEKRMTAAAAKHKEEERLQRQQERKNWARRRMERARRREAKKGKADKGHSGSDEDCPWDVIPSTADGNEDAEDAQARIDQAKQSETSPCDDISDGKSTTPSVQNGDVKGKDAASNSCDVNPGADSPTACGDEVRGTMSSVARTTNAKECSNSSTPWDNSTSGPNDKSSSGYPTADNEVSFARGQWSNFPSPRDAPGSSGAESRAPSVASRSGWMEVTTVKVPSATPGWDLDVWKYLPQNASNGKVLPLIIMAHALGAVKQMMLSVYASEFTDRGYACLVFDYRHWGLSDGTPRHLTVPESQHEDWRTVIIWARQQPEYDPNRVVLWGTGYSGGHVICLSTEPSLDVAATISQCPYTGTTEHPVANLNLFRLAVSIFLDAVCEALCLFPVYVPAVGDRGDFAIMTGKGYKEAVLQLQGTENGCCRNQISARTWLKTLPYHPLQVATKSPITCPILLLVPALDKLYLAKGCYDVAKVAEKSEVAGFDEADHFDLYPGRKYWPQALKAQLDFLEKHMPVYARL</sequence>
<dbReference type="Proteomes" id="UP000298061">
    <property type="component" value="Unassembled WGS sequence"/>
</dbReference>
<gene>
    <name evidence="4" type="ORF">EWM64_g4760</name>
</gene>
<dbReference type="InterPro" id="IPR000383">
    <property type="entry name" value="Xaa-Pro-like_dom"/>
</dbReference>
<dbReference type="PANTHER" id="PTHR47751:SF2">
    <property type="entry name" value="DLTD N-TERMINAL DOMAIN PROTEIN (AFU_ORTHOLOGUE AFUA_8G00380)-RELATED"/>
    <property type="match status" value="1"/>
</dbReference>
<protein>
    <recommendedName>
        <fullName evidence="3">Xaa-Pro dipeptidyl-peptidase-like domain-containing protein</fullName>
    </recommendedName>
</protein>
<dbReference type="STRING" id="135208.A0A4Y9ZZ61"/>
<feature type="region of interest" description="Disordered" evidence="2">
    <location>
        <begin position="208"/>
        <end position="407"/>
    </location>
</feature>
<proteinExistence type="inferred from homology"/>
<evidence type="ECO:0000256" key="2">
    <source>
        <dbReference type="SAM" id="MobiDB-lite"/>
    </source>
</evidence>
<comment type="caution">
    <text evidence="4">The sequence shown here is derived from an EMBL/GenBank/DDBJ whole genome shotgun (WGS) entry which is preliminary data.</text>
</comment>
<dbReference type="Gene3D" id="3.40.50.1820">
    <property type="entry name" value="alpha/beta hydrolase"/>
    <property type="match status" value="1"/>
</dbReference>
<dbReference type="SUPFAM" id="SSF53474">
    <property type="entry name" value="alpha/beta-Hydrolases"/>
    <property type="match status" value="1"/>
</dbReference>
<dbReference type="AlphaFoldDB" id="A0A4Y9ZZ61"/>
<evidence type="ECO:0000256" key="1">
    <source>
        <dbReference type="ARBA" id="ARBA00029464"/>
    </source>
</evidence>
<reference evidence="4 5" key="1">
    <citation type="submission" date="2019-02" db="EMBL/GenBank/DDBJ databases">
        <title>Genome sequencing of the rare red list fungi Hericium alpestre (H. flagellum).</title>
        <authorList>
            <person name="Buettner E."/>
            <person name="Kellner H."/>
        </authorList>
    </citation>
    <scope>NUCLEOTIDE SEQUENCE [LARGE SCALE GENOMIC DNA]</scope>
    <source>
        <strain evidence="4 5">DSM 108284</strain>
    </source>
</reference>
<feature type="compositionally biased region" description="Polar residues" evidence="2">
    <location>
        <begin position="133"/>
        <end position="146"/>
    </location>
</feature>
<feature type="compositionally biased region" description="Basic and acidic residues" evidence="2">
    <location>
        <begin position="208"/>
        <end position="224"/>
    </location>
</feature>
<accession>A0A4Y9ZZ61</accession>
<feature type="region of interest" description="Disordered" evidence="2">
    <location>
        <begin position="131"/>
        <end position="173"/>
    </location>
</feature>
<dbReference type="OrthoDB" id="2498029at2759"/>
<dbReference type="PANTHER" id="PTHR47751">
    <property type="entry name" value="SUPERFAMILY HYDROLASE, PUTATIVE (AFU_ORTHOLOGUE AFUA_2G16580)-RELATED"/>
    <property type="match status" value="1"/>
</dbReference>
<feature type="compositionally biased region" description="Basic residues" evidence="2">
    <location>
        <begin position="225"/>
        <end position="239"/>
    </location>
</feature>
<feature type="compositionally biased region" description="Basic and acidic residues" evidence="2">
    <location>
        <begin position="147"/>
        <end position="156"/>
    </location>
</feature>
<feature type="compositionally biased region" description="Basic and acidic residues" evidence="2">
    <location>
        <begin position="240"/>
        <end position="250"/>
    </location>
</feature>
<dbReference type="EMBL" id="SFCI01000533">
    <property type="protein sequence ID" value="TFY79251.1"/>
    <property type="molecule type" value="Genomic_DNA"/>
</dbReference>
<keyword evidence="5" id="KW-1185">Reference proteome</keyword>
<feature type="region of interest" description="Disordered" evidence="2">
    <location>
        <begin position="18"/>
        <end position="65"/>
    </location>
</feature>
<evidence type="ECO:0000313" key="4">
    <source>
        <dbReference type="EMBL" id="TFY79251.1"/>
    </source>
</evidence>
<name>A0A4Y9ZZ61_9AGAM</name>
<feature type="compositionally biased region" description="Polar residues" evidence="2">
    <location>
        <begin position="334"/>
        <end position="369"/>
    </location>
</feature>
<comment type="similarity">
    <text evidence="1">Belongs to the polyketide transferase af380 family.</text>
</comment>
<evidence type="ECO:0000259" key="3">
    <source>
        <dbReference type="Pfam" id="PF02129"/>
    </source>
</evidence>
<dbReference type="Pfam" id="PF02129">
    <property type="entry name" value="Peptidase_S15"/>
    <property type="match status" value="1"/>
</dbReference>
<dbReference type="InterPro" id="IPR051411">
    <property type="entry name" value="Polyketide_trans_af380"/>
</dbReference>
<dbReference type="GO" id="GO:0016787">
    <property type="term" value="F:hydrolase activity"/>
    <property type="evidence" value="ECO:0007669"/>
    <property type="project" value="InterPro"/>
</dbReference>
<feature type="domain" description="Xaa-Pro dipeptidyl-peptidase-like" evidence="3">
    <location>
        <begin position="428"/>
        <end position="559"/>
    </location>
</feature>
<evidence type="ECO:0000313" key="5">
    <source>
        <dbReference type="Proteomes" id="UP000298061"/>
    </source>
</evidence>
<organism evidence="4 5">
    <name type="scientific">Hericium alpestre</name>
    <dbReference type="NCBI Taxonomy" id="135208"/>
    <lineage>
        <taxon>Eukaryota</taxon>
        <taxon>Fungi</taxon>
        <taxon>Dikarya</taxon>
        <taxon>Basidiomycota</taxon>
        <taxon>Agaricomycotina</taxon>
        <taxon>Agaricomycetes</taxon>
        <taxon>Russulales</taxon>
        <taxon>Hericiaceae</taxon>
        <taxon>Hericium</taxon>
    </lineage>
</organism>